<sequence>MKRNQFTDDRALSSAITHVLTMAMTTILIAGLFLSSGAMLETQTEMSTEQSLETIGERLAGEIAHVDRLADDGGAVNVTTEHPRTIAGSTYRVHPSGDCGSDPLLRDDVQCLNLTTGSGGTQVLVPLPEDLEIDYDSSASSGTIEIGYDQSEDEIRLQ</sequence>
<feature type="transmembrane region" description="Helical" evidence="1">
    <location>
        <begin position="12"/>
        <end position="34"/>
    </location>
</feature>
<evidence type="ECO:0000256" key="1">
    <source>
        <dbReference type="SAM" id="Phobius"/>
    </source>
</evidence>
<dbReference type="Pfam" id="PF23928">
    <property type="entry name" value="DUF7266"/>
    <property type="match status" value="1"/>
</dbReference>
<reference evidence="2 3" key="1">
    <citation type="submission" date="2019-08" db="EMBL/GenBank/DDBJ databases">
        <title>Archaea genome.</title>
        <authorList>
            <person name="Kajale S."/>
            <person name="Shouche Y."/>
            <person name="Deshpande N."/>
            <person name="Sharma A."/>
        </authorList>
    </citation>
    <scope>NUCLEOTIDE SEQUENCE [LARGE SCALE GENOMIC DNA]</scope>
    <source>
        <strain evidence="2 3">ESP3B_9</strain>
    </source>
</reference>
<dbReference type="Proteomes" id="UP000324104">
    <property type="component" value="Unassembled WGS sequence"/>
</dbReference>
<name>A0A5D5APU3_9EURY</name>
<keyword evidence="1" id="KW-0812">Transmembrane</keyword>
<organism evidence="2 3">
    <name type="scientific">Natrialba swarupiae</name>
    <dbReference type="NCBI Taxonomy" id="2448032"/>
    <lineage>
        <taxon>Archaea</taxon>
        <taxon>Methanobacteriati</taxon>
        <taxon>Methanobacteriota</taxon>
        <taxon>Stenosarchaea group</taxon>
        <taxon>Halobacteria</taxon>
        <taxon>Halobacteriales</taxon>
        <taxon>Natrialbaceae</taxon>
        <taxon>Natrialba</taxon>
    </lineage>
</organism>
<gene>
    <name evidence="2" type="ORF">FYC77_05270</name>
</gene>
<dbReference type="AlphaFoldDB" id="A0A5D5APU3"/>
<evidence type="ECO:0000313" key="3">
    <source>
        <dbReference type="Proteomes" id="UP000324104"/>
    </source>
</evidence>
<proteinExistence type="predicted"/>
<dbReference type="InterPro" id="IPR055690">
    <property type="entry name" value="DUF7266"/>
</dbReference>
<evidence type="ECO:0000313" key="2">
    <source>
        <dbReference type="EMBL" id="TYT63053.1"/>
    </source>
</evidence>
<keyword evidence="3" id="KW-1185">Reference proteome</keyword>
<comment type="caution">
    <text evidence="2">The sequence shown here is derived from an EMBL/GenBank/DDBJ whole genome shotgun (WGS) entry which is preliminary data.</text>
</comment>
<keyword evidence="1" id="KW-1133">Transmembrane helix</keyword>
<keyword evidence="1" id="KW-0472">Membrane</keyword>
<protein>
    <recommendedName>
        <fullName evidence="4">Flagellin</fullName>
    </recommendedName>
</protein>
<dbReference type="RefSeq" id="WP_149080458.1">
    <property type="nucleotide sequence ID" value="NZ_VTAW01000004.1"/>
</dbReference>
<evidence type="ECO:0008006" key="4">
    <source>
        <dbReference type="Google" id="ProtNLM"/>
    </source>
</evidence>
<dbReference type="EMBL" id="VTAW01000004">
    <property type="protein sequence ID" value="TYT63053.1"/>
    <property type="molecule type" value="Genomic_DNA"/>
</dbReference>
<accession>A0A5D5APU3</accession>